<evidence type="ECO:0000313" key="3">
    <source>
        <dbReference type="Proteomes" id="UP000029500"/>
    </source>
</evidence>
<dbReference type="InterPro" id="IPR002589">
    <property type="entry name" value="Macro_dom"/>
</dbReference>
<evidence type="ECO:0000313" key="2">
    <source>
        <dbReference type="EMBL" id="AIQ69524.1"/>
    </source>
</evidence>
<dbReference type="Gene3D" id="3.40.220.10">
    <property type="entry name" value="Leucine Aminopeptidase, subunit E, domain 1"/>
    <property type="match status" value="1"/>
</dbReference>
<dbReference type="STRING" id="189425.PGRAT_19215"/>
<name>A0A089NKE6_9BACL</name>
<dbReference type="SUPFAM" id="SSF52949">
    <property type="entry name" value="Macro domain-like"/>
    <property type="match status" value="1"/>
</dbReference>
<evidence type="ECO:0000259" key="1">
    <source>
        <dbReference type="SMART" id="SM00506"/>
    </source>
</evidence>
<feature type="domain" description="Macro" evidence="1">
    <location>
        <begin position="26"/>
        <end position="171"/>
    </location>
</feature>
<organism evidence="2 3">
    <name type="scientific">Paenibacillus graminis</name>
    <dbReference type="NCBI Taxonomy" id="189425"/>
    <lineage>
        <taxon>Bacteria</taxon>
        <taxon>Bacillati</taxon>
        <taxon>Bacillota</taxon>
        <taxon>Bacilli</taxon>
        <taxon>Bacillales</taxon>
        <taxon>Paenibacillaceae</taxon>
        <taxon>Paenibacillus</taxon>
    </lineage>
</organism>
<dbReference type="HOGENOM" id="CLU_046550_6_2_9"/>
<protein>
    <recommendedName>
        <fullName evidence="1">Macro domain-containing protein</fullName>
    </recommendedName>
</protein>
<gene>
    <name evidence="2" type="ORF">PGRAT_19215</name>
</gene>
<dbReference type="Pfam" id="PF01661">
    <property type="entry name" value="Macro"/>
    <property type="match status" value="1"/>
</dbReference>
<dbReference type="OrthoDB" id="9780211at2"/>
<dbReference type="SMART" id="SM00506">
    <property type="entry name" value="A1pp"/>
    <property type="match status" value="1"/>
</dbReference>
<dbReference type="Proteomes" id="UP000029500">
    <property type="component" value="Chromosome"/>
</dbReference>
<proteinExistence type="predicted"/>
<keyword evidence="3" id="KW-1185">Reference proteome</keyword>
<dbReference type="InterPro" id="IPR043472">
    <property type="entry name" value="Macro_dom-like"/>
</dbReference>
<dbReference type="EMBL" id="CP009287">
    <property type="protein sequence ID" value="AIQ69524.1"/>
    <property type="molecule type" value="Genomic_DNA"/>
</dbReference>
<accession>A0A089NKE6</accession>
<dbReference type="RefSeq" id="WP_025708638.1">
    <property type="nucleotide sequence ID" value="NZ_CP009287.1"/>
</dbReference>
<dbReference type="eggNOG" id="COG2110">
    <property type="taxonomic scope" value="Bacteria"/>
</dbReference>
<dbReference type="AlphaFoldDB" id="A0A089NKE6"/>
<reference evidence="2 3" key="1">
    <citation type="submission" date="2014-08" db="EMBL/GenBank/DDBJ databases">
        <title>Comparative genomics of the Paenibacillus odorifer group.</title>
        <authorList>
            <person name="den Bakker H.C."/>
            <person name="Tsai Y.-C."/>
            <person name="Martin N."/>
            <person name="Korlach J."/>
            <person name="Wiedmann M."/>
        </authorList>
    </citation>
    <scope>NUCLEOTIDE SEQUENCE [LARGE SCALE GENOMIC DNA]</scope>
    <source>
        <strain evidence="2 3">DSM 15220</strain>
    </source>
</reference>
<sequence>MIELILADINPDLCCEFEQAFAGLEDVKVMNSPFQEIEEWDCIITPANSYGIMDGGFDLRVAEFFGPELQRSVQASIFVYHARMQAVGTSLIIETENTKHPFVAHTPTMRFPMIIAGTINVFLAMKAALQAILNHNDNGGGEHRKYIERVICPGLGTATGGVTFNVAADQMRAAYDIVFDSPRRMNWEVVREIEGRLRGGYYA</sequence>
<dbReference type="KEGG" id="pgm:PGRAT_19215"/>